<reference evidence="2 3" key="1">
    <citation type="journal article" date="2012" name="J. Bacteriol.">
        <title>Draft Genome Sequence of Plant Growth-Promoting Rhizobium Mesorhizobium amorphae, Isolated from Zinc-Lead Mine Tailings.</title>
        <authorList>
            <person name="Hao X."/>
            <person name="Lin Y."/>
            <person name="Johnstone L."/>
            <person name="Baltrus D.A."/>
            <person name="Miller S.J."/>
            <person name="Wei G."/>
            <person name="Rensing C."/>
        </authorList>
    </citation>
    <scope>NUCLEOTIDE SEQUENCE [LARGE SCALE GENOMIC DNA]</scope>
    <source>
        <strain evidence="2 3">CCNWGS0123</strain>
    </source>
</reference>
<gene>
    <name evidence="2" type="ORF">MEA186_19540</name>
</gene>
<sequence>MDQDQIDDRGNEQPADGHSDNHGDAQALRSPGDVSEIGLTWDEIKDGALTGAMIVVRSLAYGIIDVLIARRDLVHTSASLYRCPPPGDNSGHRG</sequence>
<dbReference type="KEGG" id="mamo:A6B35_03705"/>
<dbReference type="Proteomes" id="UP000002949">
    <property type="component" value="Unassembled WGS sequence"/>
</dbReference>
<dbReference type="EMBL" id="AGSN01000129">
    <property type="protein sequence ID" value="EHH10311.1"/>
    <property type="molecule type" value="Genomic_DNA"/>
</dbReference>
<evidence type="ECO:0000313" key="3">
    <source>
        <dbReference type="Proteomes" id="UP000002949"/>
    </source>
</evidence>
<feature type="region of interest" description="Disordered" evidence="1">
    <location>
        <begin position="1"/>
        <end position="32"/>
    </location>
</feature>
<name>G6YD71_9HYPH</name>
<dbReference type="RefSeq" id="WP_006203508.1">
    <property type="nucleotide sequence ID" value="NZ_AGSN01000129.1"/>
</dbReference>
<evidence type="ECO:0000256" key="1">
    <source>
        <dbReference type="SAM" id="MobiDB-lite"/>
    </source>
</evidence>
<proteinExistence type="predicted"/>
<keyword evidence="3" id="KW-1185">Reference proteome</keyword>
<evidence type="ECO:0000313" key="2">
    <source>
        <dbReference type="EMBL" id="EHH10311.1"/>
    </source>
</evidence>
<accession>G6YD71</accession>
<organism evidence="2 3">
    <name type="scientific">Mesorhizobium amorphae CCNWGS0123</name>
    <dbReference type="NCBI Taxonomy" id="1082933"/>
    <lineage>
        <taxon>Bacteria</taxon>
        <taxon>Pseudomonadati</taxon>
        <taxon>Pseudomonadota</taxon>
        <taxon>Alphaproteobacteria</taxon>
        <taxon>Hyphomicrobiales</taxon>
        <taxon>Phyllobacteriaceae</taxon>
        <taxon>Mesorhizobium</taxon>
    </lineage>
</organism>
<feature type="compositionally biased region" description="Basic and acidic residues" evidence="1">
    <location>
        <begin position="1"/>
        <end position="23"/>
    </location>
</feature>
<dbReference type="AlphaFoldDB" id="G6YD71"/>
<protein>
    <submittedName>
        <fullName evidence="2">Uncharacterized protein</fullName>
    </submittedName>
</protein>